<evidence type="ECO:0000256" key="10">
    <source>
        <dbReference type="RuleBase" id="RU003557"/>
    </source>
</evidence>
<dbReference type="PANTHER" id="PTHR18919:SF107">
    <property type="entry name" value="ACETYL-COA ACETYLTRANSFERASE, CYTOSOLIC"/>
    <property type="match status" value="1"/>
</dbReference>
<feature type="domain" description="Thiolase C-terminal" evidence="12">
    <location>
        <begin position="271"/>
        <end position="391"/>
    </location>
</feature>
<comment type="similarity">
    <text evidence="2 10">Belongs to the thiolase-like superfamily. Thiolase family.</text>
</comment>
<evidence type="ECO:0000256" key="5">
    <source>
        <dbReference type="ARBA" id="ARBA00023315"/>
    </source>
</evidence>
<dbReference type="GO" id="GO:0003985">
    <property type="term" value="F:acetyl-CoA C-acetyltransferase activity"/>
    <property type="evidence" value="ECO:0007669"/>
    <property type="project" value="UniProtKB-EC"/>
</dbReference>
<dbReference type="Proteomes" id="UP000184245">
    <property type="component" value="Unassembled WGS sequence"/>
</dbReference>
<dbReference type="EC" id="2.3.1.9" evidence="3"/>
<feature type="domain" description="Thiolase N-terminal" evidence="11">
    <location>
        <begin position="6"/>
        <end position="264"/>
    </location>
</feature>
<keyword evidence="14" id="KW-1185">Reference proteome</keyword>
<dbReference type="NCBIfam" id="TIGR01930">
    <property type="entry name" value="AcCoA-C-Actrans"/>
    <property type="match status" value="1"/>
</dbReference>
<proteinExistence type="inferred from homology"/>
<dbReference type="SUPFAM" id="SSF53901">
    <property type="entry name" value="Thiolase-like"/>
    <property type="match status" value="2"/>
</dbReference>
<dbReference type="CDD" id="cd00751">
    <property type="entry name" value="thiolase"/>
    <property type="match status" value="1"/>
</dbReference>
<evidence type="ECO:0000313" key="13">
    <source>
        <dbReference type="EMBL" id="SHE70469.1"/>
    </source>
</evidence>
<dbReference type="GO" id="GO:0005737">
    <property type="term" value="C:cytoplasm"/>
    <property type="evidence" value="ECO:0007669"/>
    <property type="project" value="UniProtKB-SubCell"/>
</dbReference>
<evidence type="ECO:0000259" key="12">
    <source>
        <dbReference type="Pfam" id="PF02803"/>
    </source>
</evidence>
<evidence type="ECO:0000256" key="2">
    <source>
        <dbReference type="ARBA" id="ARBA00010982"/>
    </source>
</evidence>
<dbReference type="Pfam" id="PF00108">
    <property type="entry name" value="Thiolase_N"/>
    <property type="match status" value="1"/>
</dbReference>
<evidence type="ECO:0000256" key="1">
    <source>
        <dbReference type="ARBA" id="ARBA00004496"/>
    </source>
</evidence>
<sequence length="395" mass="41844">MKKESIVIVSGCRTAVGSMGGSLKELQASDMGGIVIKEAVKRAGLKPEDVDEVVYGCVGQAAENAFAARLSSVKAGIPVEATAITVNRLCSSGLQAIVTAAQEIRDGLCEIAVAGGCESMTNIPFYLRNARYGYRMGHGELEDGLVTAVSDPFTRNHMGITAENVAEKYHITREDQDRLALMSQQRAAAARETGLFKDEIVPVEVRVNKKETKIFDEDEYIRPNTTMEKLAKLRPAFKENGTVTAGNASGINDAAAAVVVMKESKAADLGLKPIVRLVDAAAAGVDPQIMGIGPVPAVRKLLKKTGLTKKDIGLIELNEAFASQAAACIRELGLDETIVNVNGSGIALGHPIGATGCIITIKLMNEMVRRNVQYGIATLCIGGGQGLAVLYELCK</sequence>
<dbReference type="FunFam" id="3.40.47.10:FF:000010">
    <property type="entry name" value="Acetyl-CoA acetyltransferase (Thiolase)"/>
    <property type="match status" value="1"/>
</dbReference>
<feature type="active site" description="Proton acceptor" evidence="9">
    <location>
        <position position="350"/>
    </location>
</feature>
<feature type="active site" description="Acyl-thioester intermediate" evidence="9">
    <location>
        <position position="90"/>
    </location>
</feature>
<evidence type="ECO:0000256" key="7">
    <source>
        <dbReference type="ARBA" id="ARBA00044137"/>
    </source>
</evidence>
<dbReference type="InterPro" id="IPR016039">
    <property type="entry name" value="Thiolase-like"/>
</dbReference>
<dbReference type="RefSeq" id="WP_072850114.1">
    <property type="nucleotide sequence ID" value="NZ_FQVI01000004.1"/>
</dbReference>
<feature type="active site" description="Proton acceptor" evidence="9">
    <location>
        <position position="380"/>
    </location>
</feature>
<keyword evidence="4 10" id="KW-0808">Transferase</keyword>
<dbReference type="Gene3D" id="3.40.47.10">
    <property type="match status" value="2"/>
</dbReference>
<gene>
    <name evidence="13" type="ORF">SAMN02745158_01316</name>
</gene>
<dbReference type="InterPro" id="IPR020615">
    <property type="entry name" value="Thiolase_acyl_enz_int_AS"/>
</dbReference>
<dbReference type="STRING" id="1122155.SAMN02745158_01316"/>
<dbReference type="PROSITE" id="PS00098">
    <property type="entry name" value="THIOLASE_1"/>
    <property type="match status" value="1"/>
</dbReference>
<protein>
    <recommendedName>
        <fullName evidence="7">Acetyl-CoA acetyltransferase</fullName>
        <ecNumber evidence="3">2.3.1.9</ecNumber>
    </recommendedName>
    <alternativeName>
        <fullName evidence="6">Acetoacetyl-CoA thiolase</fullName>
    </alternativeName>
</protein>
<evidence type="ECO:0000256" key="6">
    <source>
        <dbReference type="ARBA" id="ARBA00030755"/>
    </source>
</evidence>
<dbReference type="PROSITE" id="PS00099">
    <property type="entry name" value="THIOLASE_3"/>
    <property type="match status" value="1"/>
</dbReference>
<dbReference type="InterPro" id="IPR002155">
    <property type="entry name" value="Thiolase"/>
</dbReference>
<dbReference type="InterPro" id="IPR020616">
    <property type="entry name" value="Thiolase_N"/>
</dbReference>
<reference evidence="13 14" key="1">
    <citation type="submission" date="2016-11" db="EMBL/GenBank/DDBJ databases">
        <authorList>
            <person name="Jaros S."/>
            <person name="Januszkiewicz K."/>
            <person name="Wedrychowicz H."/>
        </authorList>
    </citation>
    <scope>NUCLEOTIDE SEQUENCE [LARGE SCALE GENOMIC DNA]</scope>
    <source>
        <strain evidence="13 14">DSM 17459</strain>
    </source>
</reference>
<evidence type="ECO:0000256" key="4">
    <source>
        <dbReference type="ARBA" id="ARBA00022679"/>
    </source>
</evidence>
<evidence type="ECO:0000313" key="14">
    <source>
        <dbReference type="Proteomes" id="UP000184245"/>
    </source>
</evidence>
<keyword evidence="5 10" id="KW-0012">Acyltransferase</keyword>
<dbReference type="PIRSF" id="PIRSF000429">
    <property type="entry name" value="Ac-CoA_Ac_transf"/>
    <property type="match status" value="1"/>
</dbReference>
<dbReference type="InterPro" id="IPR020610">
    <property type="entry name" value="Thiolase_AS"/>
</dbReference>
<dbReference type="EMBL" id="FQVI01000004">
    <property type="protein sequence ID" value="SHE70469.1"/>
    <property type="molecule type" value="Genomic_DNA"/>
</dbReference>
<dbReference type="Pfam" id="PF02803">
    <property type="entry name" value="Thiolase_C"/>
    <property type="match status" value="1"/>
</dbReference>
<name>A0A1M4VNC2_9CLOT</name>
<evidence type="ECO:0000259" key="11">
    <source>
        <dbReference type="Pfam" id="PF00108"/>
    </source>
</evidence>
<evidence type="ECO:0000256" key="3">
    <source>
        <dbReference type="ARBA" id="ARBA00012705"/>
    </source>
</evidence>
<dbReference type="PANTHER" id="PTHR18919">
    <property type="entry name" value="ACETYL-COA C-ACYLTRANSFERASE"/>
    <property type="match status" value="1"/>
</dbReference>
<comment type="catalytic activity">
    <reaction evidence="8">
        <text>2 acetyl-CoA = acetoacetyl-CoA + CoA</text>
        <dbReference type="Rhea" id="RHEA:21036"/>
        <dbReference type="ChEBI" id="CHEBI:57286"/>
        <dbReference type="ChEBI" id="CHEBI:57287"/>
        <dbReference type="ChEBI" id="CHEBI:57288"/>
        <dbReference type="EC" id="2.3.1.9"/>
    </reaction>
</comment>
<organism evidence="13 14">
    <name type="scientific">Lactonifactor longoviformis DSM 17459</name>
    <dbReference type="NCBI Taxonomy" id="1122155"/>
    <lineage>
        <taxon>Bacteria</taxon>
        <taxon>Bacillati</taxon>
        <taxon>Bacillota</taxon>
        <taxon>Clostridia</taxon>
        <taxon>Eubacteriales</taxon>
        <taxon>Clostridiaceae</taxon>
        <taxon>Lactonifactor</taxon>
    </lineage>
</organism>
<accession>A0A1M4VNC2</accession>
<evidence type="ECO:0000256" key="9">
    <source>
        <dbReference type="PIRSR" id="PIRSR000429-1"/>
    </source>
</evidence>
<dbReference type="OrthoDB" id="9764892at2"/>
<dbReference type="AlphaFoldDB" id="A0A1M4VNC2"/>
<comment type="subcellular location">
    <subcellularLocation>
        <location evidence="1">Cytoplasm</location>
    </subcellularLocation>
</comment>
<evidence type="ECO:0000256" key="8">
    <source>
        <dbReference type="ARBA" id="ARBA00051550"/>
    </source>
</evidence>
<dbReference type="InterPro" id="IPR020617">
    <property type="entry name" value="Thiolase_C"/>
</dbReference>